<dbReference type="OrthoDB" id="5982854at2759"/>
<dbReference type="PANTHER" id="PTHR37984:SF5">
    <property type="entry name" value="PROTEIN NYNRIN-LIKE"/>
    <property type="match status" value="1"/>
</dbReference>
<sequence>MWEALGSPETKPTAVRVWASNNTQMQFEGVFQTTLVFEDKACLTDIYALKSENDLLGNKTIPQLGLWSRPFQEMCSAVNITEEELKKKYAERIGMSVGTCTKTTGSLRVKPEKKPVFSQSRRVQFAVQSAVEEELEHSQQNDIIYPTNYSAWAAPIVEVKKANGIITVTNIRAEGYELTKEDTRLIEAEEGCADLKTFVPSDFKTLRLDATNYECNNKQCINVNNGPGAQSLEITKKKVEDAVHVRTEICDVERYAWLGFDITQLMGQKRQAFHTIHFSQGGKWTQVKKQRSEIDVHTTGFSAKIIRNAGERYLFVYCQVLGEMVEFIVDWELGR</sequence>
<dbReference type="Gene3D" id="3.10.10.10">
    <property type="entry name" value="HIV Type 1 Reverse Transcriptase, subunit A, domain 1"/>
    <property type="match status" value="1"/>
</dbReference>
<evidence type="ECO:0000313" key="3">
    <source>
        <dbReference type="WBParaSite" id="SSLN_0001345001-mRNA-1"/>
    </source>
</evidence>
<keyword evidence="2" id="KW-1185">Reference proteome</keyword>
<accession>A0A183T901</accession>
<dbReference type="InterPro" id="IPR050951">
    <property type="entry name" value="Retrovirus_Pol_polyprotein"/>
</dbReference>
<reference evidence="1 2" key="2">
    <citation type="submission" date="2018-11" db="EMBL/GenBank/DDBJ databases">
        <authorList>
            <consortium name="Pathogen Informatics"/>
        </authorList>
    </citation>
    <scope>NUCLEOTIDE SEQUENCE [LARGE SCALE GENOMIC DNA]</scope>
    <source>
        <strain evidence="1 2">NST_G2</strain>
    </source>
</reference>
<dbReference type="EMBL" id="UYSU01037667">
    <property type="protein sequence ID" value="VDL99334.1"/>
    <property type="molecule type" value="Genomic_DNA"/>
</dbReference>
<dbReference type="InterPro" id="IPR043502">
    <property type="entry name" value="DNA/RNA_pol_sf"/>
</dbReference>
<name>A0A183T901_SCHSO</name>
<protein>
    <submittedName>
        <fullName evidence="3">F5/8 type C domain-containing protein</fullName>
    </submittedName>
</protein>
<organism evidence="3">
    <name type="scientific">Schistocephalus solidus</name>
    <name type="common">Tapeworm</name>
    <dbReference type="NCBI Taxonomy" id="70667"/>
    <lineage>
        <taxon>Eukaryota</taxon>
        <taxon>Metazoa</taxon>
        <taxon>Spiralia</taxon>
        <taxon>Lophotrochozoa</taxon>
        <taxon>Platyhelminthes</taxon>
        <taxon>Cestoda</taxon>
        <taxon>Eucestoda</taxon>
        <taxon>Diphyllobothriidea</taxon>
        <taxon>Diphyllobothriidae</taxon>
        <taxon>Schistocephalus</taxon>
    </lineage>
</organism>
<dbReference type="WBParaSite" id="SSLN_0001345001-mRNA-1">
    <property type="protein sequence ID" value="SSLN_0001345001-mRNA-1"/>
    <property type="gene ID" value="SSLN_0001345001"/>
</dbReference>
<proteinExistence type="predicted"/>
<evidence type="ECO:0000313" key="2">
    <source>
        <dbReference type="Proteomes" id="UP000275846"/>
    </source>
</evidence>
<dbReference type="AlphaFoldDB" id="A0A183T901"/>
<reference evidence="3" key="1">
    <citation type="submission" date="2016-06" db="UniProtKB">
        <authorList>
            <consortium name="WormBaseParasite"/>
        </authorList>
    </citation>
    <scope>IDENTIFICATION</scope>
</reference>
<gene>
    <name evidence="1" type="ORF">SSLN_LOCUS12949</name>
</gene>
<dbReference type="SUPFAM" id="SSF56672">
    <property type="entry name" value="DNA/RNA polymerases"/>
    <property type="match status" value="1"/>
</dbReference>
<evidence type="ECO:0000313" key="1">
    <source>
        <dbReference type="EMBL" id="VDL99334.1"/>
    </source>
</evidence>
<dbReference type="PANTHER" id="PTHR37984">
    <property type="entry name" value="PROTEIN CBG26694"/>
    <property type="match status" value="1"/>
</dbReference>
<dbReference type="Proteomes" id="UP000275846">
    <property type="component" value="Unassembled WGS sequence"/>
</dbReference>